<dbReference type="GO" id="GO:0043709">
    <property type="term" value="P:cell adhesion involved in single-species biofilm formation"/>
    <property type="evidence" value="ECO:0007669"/>
    <property type="project" value="TreeGrafter"/>
</dbReference>
<dbReference type="AlphaFoldDB" id="A0A158BBL2"/>
<dbReference type="PANTHER" id="PTHR45138:SF9">
    <property type="entry name" value="DIGUANYLATE CYCLASE DGCM-RELATED"/>
    <property type="match status" value="1"/>
</dbReference>
<dbReference type="InterPro" id="IPR029787">
    <property type="entry name" value="Nucleotide_cyclase"/>
</dbReference>
<dbReference type="NCBIfam" id="TIGR00254">
    <property type="entry name" value="GGDEF"/>
    <property type="match status" value="1"/>
</dbReference>
<dbReference type="CDD" id="cd01949">
    <property type="entry name" value="GGDEF"/>
    <property type="match status" value="1"/>
</dbReference>
<dbReference type="PANTHER" id="PTHR45138">
    <property type="entry name" value="REGULATORY COMPONENTS OF SENSORY TRANSDUCTION SYSTEM"/>
    <property type="match status" value="1"/>
</dbReference>
<keyword evidence="3" id="KW-0472">Membrane</keyword>
<dbReference type="GO" id="GO:1902201">
    <property type="term" value="P:negative regulation of bacterial-type flagellum-dependent cell motility"/>
    <property type="evidence" value="ECO:0007669"/>
    <property type="project" value="TreeGrafter"/>
</dbReference>
<dbReference type="InterPro" id="IPR043128">
    <property type="entry name" value="Rev_trsase/Diguanyl_cyclase"/>
</dbReference>
<keyword evidence="6" id="KW-1185">Reference proteome</keyword>
<dbReference type="GO" id="GO:0052621">
    <property type="term" value="F:diguanylate cyclase activity"/>
    <property type="evidence" value="ECO:0007669"/>
    <property type="project" value="UniProtKB-EC"/>
</dbReference>
<evidence type="ECO:0000256" key="3">
    <source>
        <dbReference type="SAM" id="Phobius"/>
    </source>
</evidence>
<dbReference type="SMART" id="SM00267">
    <property type="entry name" value="GGDEF"/>
    <property type="match status" value="1"/>
</dbReference>
<keyword evidence="3" id="KW-0812">Transmembrane</keyword>
<evidence type="ECO:0000313" key="6">
    <source>
        <dbReference type="Proteomes" id="UP000054596"/>
    </source>
</evidence>
<organism evidence="5 6">
    <name type="scientific">Caballeronia glebae</name>
    <dbReference type="NCBI Taxonomy" id="1777143"/>
    <lineage>
        <taxon>Bacteria</taxon>
        <taxon>Pseudomonadati</taxon>
        <taxon>Pseudomonadota</taxon>
        <taxon>Betaproteobacteria</taxon>
        <taxon>Burkholderiales</taxon>
        <taxon>Burkholderiaceae</taxon>
        <taxon>Caballeronia</taxon>
    </lineage>
</organism>
<feature type="transmembrane region" description="Helical" evidence="3">
    <location>
        <begin position="65"/>
        <end position="87"/>
    </location>
</feature>
<evidence type="ECO:0000313" key="5">
    <source>
        <dbReference type="EMBL" id="SAK67474.1"/>
    </source>
</evidence>
<dbReference type="EC" id="2.7.7.65" evidence="1"/>
<dbReference type="PROSITE" id="PS50887">
    <property type="entry name" value="GGDEF"/>
    <property type="match status" value="1"/>
</dbReference>
<keyword evidence="3" id="KW-1133">Transmembrane helix</keyword>
<gene>
    <name evidence="5" type="ORF">AWB82_03877</name>
</gene>
<proteinExistence type="predicted"/>
<feature type="domain" description="GGDEF" evidence="4">
    <location>
        <begin position="131"/>
        <end position="267"/>
    </location>
</feature>
<evidence type="ECO:0000256" key="1">
    <source>
        <dbReference type="ARBA" id="ARBA00012528"/>
    </source>
</evidence>
<dbReference type="InterPro" id="IPR050469">
    <property type="entry name" value="Diguanylate_Cyclase"/>
</dbReference>
<dbReference type="Pfam" id="PF00990">
    <property type="entry name" value="GGDEF"/>
    <property type="match status" value="1"/>
</dbReference>
<dbReference type="STRING" id="1777143.AWB82_03877"/>
<accession>A0A158BBL2</accession>
<feature type="transmembrane region" description="Helical" evidence="3">
    <location>
        <begin position="29"/>
        <end position="53"/>
    </location>
</feature>
<evidence type="ECO:0000256" key="2">
    <source>
        <dbReference type="ARBA" id="ARBA00034247"/>
    </source>
</evidence>
<name>A0A158BBL2_9BURK</name>
<sequence length="274" mass="29443">MATLQSRSSPRRSSTGASMHLVLRRTAQILGVHPMIIGVLGTGFAVGLLSLMLDAVQMTLGDATVFVLAVALGAAAVSASWLFAFVLREQVSKEKKLRRLSTTDPLTGLANRRSLELHLTQEWDKARQRGSPLSVLFIDIDHFKRFNDTLGHAAGDEVLIAVAHCVQRVARRSADFVSRYGGEEFVVVLPRVTADVATVMADAIRAEVQGLQLPHVTSEYQRITVSIGGATCNPGEGFAPTHLVEAADAQMYAAKAAGRNRVQTIALTKTAVTT</sequence>
<dbReference type="SUPFAM" id="SSF55073">
    <property type="entry name" value="Nucleotide cyclase"/>
    <property type="match status" value="1"/>
</dbReference>
<evidence type="ECO:0000259" key="4">
    <source>
        <dbReference type="PROSITE" id="PS50887"/>
    </source>
</evidence>
<dbReference type="EMBL" id="FCOJ02000027">
    <property type="protein sequence ID" value="SAK67474.1"/>
    <property type="molecule type" value="Genomic_DNA"/>
</dbReference>
<reference evidence="5" key="1">
    <citation type="submission" date="2016-01" db="EMBL/GenBank/DDBJ databases">
        <authorList>
            <person name="Peeters C."/>
        </authorList>
    </citation>
    <scope>NUCLEOTIDE SEQUENCE [LARGE SCALE GENOMIC DNA]</scope>
    <source>
        <strain evidence="5">LMG 29325</strain>
    </source>
</reference>
<comment type="caution">
    <text evidence="5">The sequence shown here is derived from an EMBL/GenBank/DDBJ whole genome shotgun (WGS) entry which is preliminary data.</text>
</comment>
<comment type="catalytic activity">
    <reaction evidence="2">
        <text>2 GTP = 3',3'-c-di-GMP + 2 diphosphate</text>
        <dbReference type="Rhea" id="RHEA:24898"/>
        <dbReference type="ChEBI" id="CHEBI:33019"/>
        <dbReference type="ChEBI" id="CHEBI:37565"/>
        <dbReference type="ChEBI" id="CHEBI:58805"/>
        <dbReference type="EC" id="2.7.7.65"/>
    </reaction>
</comment>
<dbReference type="InterPro" id="IPR000160">
    <property type="entry name" value="GGDEF_dom"/>
</dbReference>
<dbReference type="Gene3D" id="3.30.70.270">
    <property type="match status" value="1"/>
</dbReference>
<protein>
    <recommendedName>
        <fullName evidence="1">diguanylate cyclase</fullName>
        <ecNumber evidence="1">2.7.7.65</ecNumber>
    </recommendedName>
</protein>
<dbReference type="Proteomes" id="UP000054596">
    <property type="component" value="Unassembled WGS sequence"/>
</dbReference>
<dbReference type="FunFam" id="3.30.70.270:FF:000001">
    <property type="entry name" value="Diguanylate cyclase domain protein"/>
    <property type="match status" value="1"/>
</dbReference>
<dbReference type="GO" id="GO:0005886">
    <property type="term" value="C:plasma membrane"/>
    <property type="evidence" value="ECO:0007669"/>
    <property type="project" value="TreeGrafter"/>
</dbReference>